<dbReference type="EMBL" id="JAUTXU010000093">
    <property type="protein sequence ID" value="KAK3709353.1"/>
    <property type="molecule type" value="Genomic_DNA"/>
</dbReference>
<comment type="caution">
    <text evidence="1">The sequence shown here is derived from an EMBL/GenBank/DDBJ whole genome shotgun (WGS) entry which is preliminary data.</text>
</comment>
<keyword evidence="2" id="KW-1185">Reference proteome</keyword>
<name>A0ACC3N3U4_9PEZI</name>
<gene>
    <name evidence="1" type="ORF">LTR37_010914</name>
</gene>
<proteinExistence type="predicted"/>
<reference evidence="1" key="1">
    <citation type="submission" date="2023-07" db="EMBL/GenBank/DDBJ databases">
        <title>Black Yeasts Isolated from many extreme environments.</title>
        <authorList>
            <person name="Coleine C."/>
            <person name="Stajich J.E."/>
            <person name="Selbmann L."/>
        </authorList>
    </citation>
    <scope>NUCLEOTIDE SEQUENCE</scope>
    <source>
        <strain evidence="1">CCFEE 5714</strain>
    </source>
</reference>
<organism evidence="1 2">
    <name type="scientific">Vermiconidia calcicola</name>
    <dbReference type="NCBI Taxonomy" id="1690605"/>
    <lineage>
        <taxon>Eukaryota</taxon>
        <taxon>Fungi</taxon>
        <taxon>Dikarya</taxon>
        <taxon>Ascomycota</taxon>
        <taxon>Pezizomycotina</taxon>
        <taxon>Dothideomycetes</taxon>
        <taxon>Dothideomycetidae</taxon>
        <taxon>Mycosphaerellales</taxon>
        <taxon>Extremaceae</taxon>
        <taxon>Vermiconidia</taxon>
    </lineage>
</organism>
<protein>
    <submittedName>
        <fullName evidence="1">Uncharacterized protein</fullName>
    </submittedName>
</protein>
<dbReference type="Proteomes" id="UP001281147">
    <property type="component" value="Unassembled WGS sequence"/>
</dbReference>
<evidence type="ECO:0000313" key="1">
    <source>
        <dbReference type="EMBL" id="KAK3709353.1"/>
    </source>
</evidence>
<accession>A0ACC3N3U4</accession>
<evidence type="ECO:0000313" key="2">
    <source>
        <dbReference type="Proteomes" id="UP001281147"/>
    </source>
</evidence>
<sequence>MASQAQRTPVGSDVILTLPNNVTIRRYRPTDAPSLSHHGNSKKIWDNLRNRMPHPYAESDATFWIQHSQSPAMQAPSDLYGTIPTQYCISINGEACGSIGLDFGDPADIYARTAEVGYWLGVQHWCKGVMGIAVPAFVEWTWRTFTAVLMRLNAEVSEANVGSRKVLEKAGFVVEGRRRRAFIKNGVVGDSVFLGMLRPGVEAEDGESKDS</sequence>